<name>A0A7R9Z6D1_9STRA</name>
<feature type="domain" description="Cyclin-like" evidence="3">
    <location>
        <begin position="81"/>
        <end position="164"/>
    </location>
</feature>
<protein>
    <recommendedName>
        <fullName evidence="3">Cyclin-like domain-containing protein</fullName>
    </recommendedName>
</protein>
<evidence type="ECO:0000259" key="3">
    <source>
        <dbReference type="SMART" id="SM00385"/>
    </source>
</evidence>
<comment type="similarity">
    <text evidence="2">Belongs to the cyclin family.</text>
</comment>
<dbReference type="InterPro" id="IPR004367">
    <property type="entry name" value="Cyclin_C-dom"/>
</dbReference>
<dbReference type="PANTHER" id="PTHR10177">
    <property type="entry name" value="CYCLINS"/>
    <property type="match status" value="1"/>
</dbReference>
<keyword evidence="1 2" id="KW-0195">Cyclin</keyword>
<dbReference type="Gene3D" id="1.10.472.10">
    <property type="entry name" value="Cyclin-like"/>
    <property type="match status" value="2"/>
</dbReference>
<organism evidence="4">
    <name type="scientific">Pseudictyota dubia</name>
    <dbReference type="NCBI Taxonomy" id="2749911"/>
    <lineage>
        <taxon>Eukaryota</taxon>
        <taxon>Sar</taxon>
        <taxon>Stramenopiles</taxon>
        <taxon>Ochrophyta</taxon>
        <taxon>Bacillariophyta</taxon>
        <taxon>Mediophyceae</taxon>
        <taxon>Biddulphiophycidae</taxon>
        <taxon>Eupodiscales</taxon>
        <taxon>Odontellaceae</taxon>
        <taxon>Pseudictyota</taxon>
    </lineage>
</organism>
<dbReference type="AlphaFoldDB" id="A0A7R9Z6D1"/>
<proteinExistence type="inferred from homology"/>
<dbReference type="InterPro" id="IPR006671">
    <property type="entry name" value="Cyclin_N"/>
</dbReference>
<gene>
    <name evidence="4" type="ORF">TDUB1175_LOCUS8694</name>
</gene>
<dbReference type="Pfam" id="PF00134">
    <property type="entry name" value="Cyclin_N"/>
    <property type="match status" value="1"/>
</dbReference>
<reference evidence="4" key="1">
    <citation type="submission" date="2021-01" db="EMBL/GenBank/DDBJ databases">
        <authorList>
            <person name="Corre E."/>
            <person name="Pelletier E."/>
            <person name="Niang G."/>
            <person name="Scheremetjew M."/>
            <person name="Finn R."/>
            <person name="Kale V."/>
            <person name="Holt S."/>
            <person name="Cochrane G."/>
            <person name="Meng A."/>
            <person name="Brown T."/>
            <person name="Cohen L."/>
        </authorList>
    </citation>
    <scope>NUCLEOTIDE SEQUENCE</scope>
    <source>
        <strain evidence="4">CCMP147</strain>
    </source>
</reference>
<evidence type="ECO:0000313" key="4">
    <source>
        <dbReference type="EMBL" id="CAD8308096.1"/>
    </source>
</evidence>
<dbReference type="InterPro" id="IPR036915">
    <property type="entry name" value="Cyclin-like_sf"/>
</dbReference>
<dbReference type="InterPro" id="IPR039361">
    <property type="entry name" value="Cyclin"/>
</dbReference>
<evidence type="ECO:0000256" key="2">
    <source>
        <dbReference type="RuleBase" id="RU000383"/>
    </source>
</evidence>
<dbReference type="FunFam" id="1.10.472.10:FF:000093">
    <property type="entry name" value="Predicted protein"/>
    <property type="match status" value="1"/>
</dbReference>
<dbReference type="SUPFAM" id="SSF47954">
    <property type="entry name" value="Cyclin-like"/>
    <property type="match status" value="1"/>
</dbReference>
<accession>A0A7R9Z6D1</accession>
<dbReference type="EMBL" id="HBED01017358">
    <property type="protein sequence ID" value="CAD8308096.1"/>
    <property type="molecule type" value="Transcribed_RNA"/>
</dbReference>
<evidence type="ECO:0000256" key="1">
    <source>
        <dbReference type="ARBA" id="ARBA00023127"/>
    </source>
</evidence>
<dbReference type="SMART" id="SM00385">
    <property type="entry name" value="CYCLIN"/>
    <property type="match status" value="1"/>
</dbReference>
<dbReference type="Pfam" id="PF02984">
    <property type="entry name" value="Cyclin_C"/>
    <property type="match status" value="1"/>
</dbReference>
<sequence>MSSHIYDLPERFEVMRRQDETVYRCEDYLAPEFQQRLRLQQHVAVSSPAADPISSLSSVVSSSSSSSGRGLDLEWRDKIVDWCYQVIDHFDLSREVVVVAMSFLDRYLCQKYVNKRTFQLVAMSSLRLACKLLDQKLKMSSLLELSRGYFTAEHMISMEESILSKLGYLVHPPTQLCFMRHFFLLLPHNCCSPYVRHGVEEAAKFLVELSVFRYDLVTVRKSSVALAAILNAFDDVDEFRLTAQARQHFLDNVRHYAGIDPHSDDVRLCRECLKQLYCEREPEPEPALEELDDATRISTVSPVSVAAFGAHNGQNQASSC</sequence>
<dbReference type="InterPro" id="IPR013763">
    <property type="entry name" value="Cyclin-like_dom"/>
</dbReference>